<dbReference type="Gene3D" id="3.40.850.10">
    <property type="entry name" value="Kinesin motor domain"/>
    <property type="match status" value="1"/>
</dbReference>
<comment type="caution">
    <text evidence="10">The sequence shown here is derived from an EMBL/GenBank/DDBJ whole genome shotgun (WGS) entry which is preliminary data.</text>
</comment>
<proteinExistence type="inferred from homology"/>
<accession>A0A2R5G511</accession>
<dbReference type="Pfam" id="PF00063">
    <property type="entry name" value="Myosin_head"/>
    <property type="match status" value="1"/>
</dbReference>
<feature type="binding site" evidence="6">
    <location>
        <begin position="180"/>
        <end position="187"/>
    </location>
    <ligand>
        <name>ATP</name>
        <dbReference type="ChEBI" id="CHEBI:30616"/>
    </ligand>
</feature>
<gene>
    <name evidence="10" type="ORF">FCC1311_023372</name>
</gene>
<dbReference type="AlphaFoldDB" id="A0A2R5G511"/>
<evidence type="ECO:0000256" key="4">
    <source>
        <dbReference type="ARBA" id="ARBA00023175"/>
    </source>
</evidence>
<dbReference type="Gene3D" id="2.30.29.30">
    <property type="entry name" value="Pleckstrin-homology domain (PH domain)/Phosphotyrosine-binding domain (PTB)"/>
    <property type="match status" value="1"/>
</dbReference>
<evidence type="ECO:0000313" key="11">
    <source>
        <dbReference type="Proteomes" id="UP000241890"/>
    </source>
</evidence>
<dbReference type="SMART" id="SM00242">
    <property type="entry name" value="MYSc"/>
    <property type="match status" value="1"/>
</dbReference>
<dbReference type="OrthoDB" id="6108017at2759"/>
<dbReference type="GO" id="GO:0016459">
    <property type="term" value="C:myosin complex"/>
    <property type="evidence" value="ECO:0007669"/>
    <property type="project" value="UniProtKB-KW"/>
</dbReference>
<evidence type="ECO:0000256" key="2">
    <source>
        <dbReference type="ARBA" id="ARBA00022840"/>
    </source>
</evidence>
<keyword evidence="4 6" id="KW-0505">Motor protein</keyword>
<name>A0A2R5G511_9STRA</name>
<dbReference type="InterPro" id="IPR011993">
    <property type="entry name" value="PH-like_dom_sf"/>
</dbReference>
<feature type="region of interest" description="Disordered" evidence="7">
    <location>
        <begin position="1065"/>
        <end position="1093"/>
    </location>
</feature>
<evidence type="ECO:0000259" key="9">
    <source>
        <dbReference type="PROSITE" id="PS51456"/>
    </source>
</evidence>
<evidence type="ECO:0000259" key="8">
    <source>
        <dbReference type="PROSITE" id="PS50003"/>
    </source>
</evidence>
<dbReference type="PRINTS" id="PR00193">
    <property type="entry name" value="MYOSINHEAVY"/>
</dbReference>
<protein>
    <submittedName>
        <fullName evidence="10">Myosin-12</fullName>
    </submittedName>
</protein>
<dbReference type="SMART" id="SM00233">
    <property type="entry name" value="PH"/>
    <property type="match status" value="1"/>
</dbReference>
<keyword evidence="3 6" id="KW-0518">Myosin</keyword>
<feature type="compositionally biased region" description="Basic and acidic residues" evidence="7">
    <location>
        <begin position="806"/>
        <end position="882"/>
    </location>
</feature>
<evidence type="ECO:0000256" key="3">
    <source>
        <dbReference type="ARBA" id="ARBA00023123"/>
    </source>
</evidence>
<evidence type="ECO:0000313" key="10">
    <source>
        <dbReference type="EMBL" id="GBG26117.1"/>
    </source>
</evidence>
<reference evidence="10 11" key="1">
    <citation type="submission" date="2017-12" db="EMBL/GenBank/DDBJ databases">
        <title>Sequencing, de novo assembly and annotation of complete genome of a new Thraustochytrid species, strain FCC1311.</title>
        <authorList>
            <person name="Sedici K."/>
            <person name="Godart F."/>
            <person name="Aiese Cigliano R."/>
            <person name="Sanseverino W."/>
            <person name="Barakat M."/>
            <person name="Ortet P."/>
            <person name="Marechal E."/>
            <person name="Cagnac O."/>
            <person name="Amato A."/>
        </authorList>
    </citation>
    <scope>NUCLEOTIDE SEQUENCE [LARGE SCALE GENOMIC DNA]</scope>
</reference>
<sequence length="1247" mass="137714">MPTLAAVEGETLSSSKEEIASLSTDVVESKEEDLGKGLIQDDHQVWVWKPAHAGVDLLPIVGRTDDSVTVETEDGEECIMDATDVFPFNSSHLLDCDDAADMNDLHEPALVGLLERRFTKDKIYTYSGDVLISINPQKDIAGLYDIEEETSRKMPHVYGVAQHALDGLGHGENQAILVNGESGAGKTEAAKKLLRYLAAFSTHHDENDSASPASVMTSSNPALEAFGNAVTIRNDNSSRFGKYIKIWFDKERSLRGLSTHQFLLENSRVISHGAGERNYHVFYQLVAAKQQREPQLDDLELGLLSSAGAFRLLQASDSASDSLAQSVDLAKDLAKFRATHDSLLAIGISPGDISAIWRTLAGLLHLGNVVFVPRVNPQPDEDLTAIDASSQQHLSKACELLNLDGTEISRVLLRRYIGGKNSLVTIPLSPAEAANSRDGMIKTIYSRAFAWIVDQTHRTDGVDEQAFSSIGILDIFGFEVLAQNSLEQLCVNFANEELQRLFNWHVFELERSRYASEGIVWDVKACCDNIDLLDALRGAFSLLEEQGHFGARASDDNLIAQFASEGLVHKEKRAATSHFVVHHFASSVSYEITGFLAKNNDALQADLSDFLVAKAGAQSFLARQLFPPPDIEAERAKALAGGGAQRRQARKMASTNSVSKQFRGQMAQLVDELQQTALHFVRCVKANEDKTAGCWDTALVLNQLRHLGVMEAVRIRQEGFPVTLQPQEIAARFGILVSDISEVTPEETARIVLMQTLGASSQGRAWQMGVSGLVFMTKASLTILQRSQHEELRRQETLKREAARLEAEEAARRHQEELAKARAEAEAKAKARAEEEAKAKARAEEEAKANARAEEEAKANARAEEEARAKAHAKVEEARAAEAQRQAAAKLQKEQEEQEAQRLALLREREAADVAAKQMNAAKKLQTWWRMVSHMRQLHKILQARGPWQDVLLPNEAALLSSFVVHSSERDIVRKMGLSKFATFQRLMRSKKRRGLIVTTGPNARILLVDPTKEKLRVVKEVRLDPRSTWVHLRDNKAFVISFSKANEQVLERKRPALVRMLSSSSSSSSSSLSLSPLSSSSSLTPSTPDLSGGRLSEWSFVDILGSSTPWAGAMARPQTVSELMSVSGRPTRLASTEPILWQGALKKQAIRSKRNWRTRWFVLQQDGDEAQLLWYKAQRQTSPHGALLISQSTEICGGKTECSIVIKSPTLPPEGLCLEASSAKAAQRWRSRLEGAQRRSRGEQSI</sequence>
<dbReference type="Gene3D" id="1.20.58.530">
    <property type="match status" value="1"/>
</dbReference>
<evidence type="ECO:0000256" key="7">
    <source>
        <dbReference type="SAM" id="MobiDB-lite"/>
    </source>
</evidence>
<dbReference type="InterPro" id="IPR027417">
    <property type="entry name" value="P-loop_NTPase"/>
</dbReference>
<evidence type="ECO:0000256" key="6">
    <source>
        <dbReference type="PROSITE-ProRule" id="PRU00782"/>
    </source>
</evidence>
<keyword evidence="11" id="KW-1185">Reference proteome</keyword>
<keyword evidence="2 6" id="KW-0067">ATP-binding</keyword>
<evidence type="ECO:0000256" key="5">
    <source>
        <dbReference type="ARBA" id="ARBA00023203"/>
    </source>
</evidence>
<dbReference type="GO" id="GO:0005524">
    <property type="term" value="F:ATP binding"/>
    <property type="evidence" value="ECO:0007669"/>
    <property type="project" value="UniProtKB-UniRule"/>
</dbReference>
<feature type="region of interest" description="Actin-binding" evidence="6">
    <location>
        <begin position="666"/>
        <end position="688"/>
    </location>
</feature>
<dbReference type="InterPro" id="IPR001609">
    <property type="entry name" value="Myosin_head_motor_dom-like"/>
</dbReference>
<feature type="domain" description="PH" evidence="8">
    <location>
        <begin position="1139"/>
        <end position="1239"/>
    </location>
</feature>
<dbReference type="SUPFAM" id="SSF52540">
    <property type="entry name" value="P-loop containing nucleoside triphosphate hydrolases"/>
    <property type="match status" value="1"/>
</dbReference>
<feature type="compositionally biased region" description="Low complexity" evidence="7">
    <location>
        <begin position="1065"/>
        <end position="1092"/>
    </location>
</feature>
<dbReference type="GO" id="GO:0005737">
    <property type="term" value="C:cytoplasm"/>
    <property type="evidence" value="ECO:0007669"/>
    <property type="project" value="TreeGrafter"/>
</dbReference>
<dbReference type="GO" id="GO:0016020">
    <property type="term" value="C:membrane"/>
    <property type="evidence" value="ECO:0007669"/>
    <property type="project" value="TreeGrafter"/>
</dbReference>
<dbReference type="GO" id="GO:0051015">
    <property type="term" value="F:actin filament binding"/>
    <property type="evidence" value="ECO:0007669"/>
    <property type="project" value="TreeGrafter"/>
</dbReference>
<dbReference type="InterPro" id="IPR036961">
    <property type="entry name" value="Kinesin_motor_dom_sf"/>
</dbReference>
<dbReference type="Gene3D" id="1.20.120.720">
    <property type="entry name" value="Myosin VI head, motor domain, U50 subdomain"/>
    <property type="match status" value="1"/>
</dbReference>
<organism evidence="10 11">
    <name type="scientific">Hondaea fermentalgiana</name>
    <dbReference type="NCBI Taxonomy" id="2315210"/>
    <lineage>
        <taxon>Eukaryota</taxon>
        <taxon>Sar</taxon>
        <taxon>Stramenopiles</taxon>
        <taxon>Bigyra</taxon>
        <taxon>Labyrinthulomycetes</taxon>
        <taxon>Thraustochytrida</taxon>
        <taxon>Thraustochytriidae</taxon>
        <taxon>Hondaea</taxon>
    </lineage>
</organism>
<dbReference type="Proteomes" id="UP000241890">
    <property type="component" value="Unassembled WGS sequence"/>
</dbReference>
<dbReference type="GO" id="GO:0007015">
    <property type="term" value="P:actin filament organization"/>
    <property type="evidence" value="ECO:0007669"/>
    <property type="project" value="TreeGrafter"/>
</dbReference>
<dbReference type="EMBL" id="BEYU01000019">
    <property type="protein sequence ID" value="GBG26117.1"/>
    <property type="molecule type" value="Genomic_DNA"/>
</dbReference>
<dbReference type="PROSITE" id="PS51456">
    <property type="entry name" value="MYOSIN_MOTOR"/>
    <property type="match status" value="1"/>
</dbReference>
<keyword evidence="5 6" id="KW-0009">Actin-binding</keyword>
<dbReference type="SUPFAM" id="SSF50729">
    <property type="entry name" value="PH domain-like"/>
    <property type="match status" value="1"/>
</dbReference>
<dbReference type="InParanoid" id="A0A2R5G511"/>
<dbReference type="Pfam" id="PF00169">
    <property type="entry name" value="PH"/>
    <property type="match status" value="1"/>
</dbReference>
<dbReference type="PANTHER" id="PTHR13140:SF845">
    <property type="entry name" value="MYOSIN-LIKE PROTEIN"/>
    <property type="match status" value="1"/>
</dbReference>
<evidence type="ECO:0000256" key="1">
    <source>
        <dbReference type="ARBA" id="ARBA00022741"/>
    </source>
</evidence>
<dbReference type="PANTHER" id="PTHR13140">
    <property type="entry name" value="MYOSIN"/>
    <property type="match status" value="1"/>
</dbReference>
<dbReference type="InterPro" id="IPR001849">
    <property type="entry name" value="PH_domain"/>
</dbReference>
<comment type="similarity">
    <text evidence="6">Belongs to the TRAFAC class myosin-kinesin ATPase superfamily. Myosin family.</text>
</comment>
<keyword evidence="1 6" id="KW-0547">Nucleotide-binding</keyword>
<dbReference type="GO" id="GO:0000146">
    <property type="term" value="F:microfilament motor activity"/>
    <property type="evidence" value="ECO:0007669"/>
    <property type="project" value="TreeGrafter"/>
</dbReference>
<feature type="region of interest" description="Disordered" evidence="7">
    <location>
        <begin position="806"/>
        <end position="895"/>
    </location>
</feature>
<dbReference type="CDD" id="cd00124">
    <property type="entry name" value="MYSc"/>
    <property type="match status" value="1"/>
</dbReference>
<feature type="domain" description="Myosin motor" evidence="9">
    <location>
        <begin position="94"/>
        <end position="789"/>
    </location>
</feature>
<dbReference type="PROSITE" id="PS50003">
    <property type="entry name" value="PH_DOMAIN"/>
    <property type="match status" value="1"/>
</dbReference>
<dbReference type="Gene3D" id="1.10.10.820">
    <property type="match status" value="1"/>
</dbReference>